<dbReference type="Gene3D" id="3.40.50.1820">
    <property type="entry name" value="alpha/beta hydrolase"/>
    <property type="match status" value="1"/>
</dbReference>
<dbReference type="GO" id="GO:0016787">
    <property type="term" value="F:hydrolase activity"/>
    <property type="evidence" value="ECO:0007669"/>
    <property type="project" value="UniProtKB-KW"/>
</dbReference>
<organism evidence="3 4">
    <name type="scientific">Saccharopolyspora halophila</name>
    <dbReference type="NCBI Taxonomy" id="405551"/>
    <lineage>
        <taxon>Bacteria</taxon>
        <taxon>Bacillati</taxon>
        <taxon>Actinomycetota</taxon>
        <taxon>Actinomycetes</taxon>
        <taxon>Pseudonocardiales</taxon>
        <taxon>Pseudonocardiaceae</taxon>
        <taxon>Saccharopolyspora</taxon>
    </lineage>
</organism>
<dbReference type="Proteomes" id="UP001501218">
    <property type="component" value="Unassembled WGS sequence"/>
</dbReference>
<name>A0ABN3GBR6_9PSEU</name>
<evidence type="ECO:0000256" key="1">
    <source>
        <dbReference type="SAM" id="MobiDB-lite"/>
    </source>
</evidence>
<keyword evidence="4" id="KW-1185">Reference proteome</keyword>
<dbReference type="InterPro" id="IPR050266">
    <property type="entry name" value="AB_hydrolase_sf"/>
</dbReference>
<dbReference type="InterPro" id="IPR000639">
    <property type="entry name" value="Epox_hydrolase-like"/>
</dbReference>
<dbReference type="EMBL" id="BAAARA010000008">
    <property type="protein sequence ID" value="GAA2348094.1"/>
    <property type="molecule type" value="Genomic_DNA"/>
</dbReference>
<evidence type="ECO:0000259" key="2">
    <source>
        <dbReference type="Pfam" id="PF12697"/>
    </source>
</evidence>
<protein>
    <submittedName>
        <fullName evidence="3">Alpha/beta hydrolase</fullName>
    </submittedName>
</protein>
<dbReference type="RefSeq" id="WP_344131045.1">
    <property type="nucleotide sequence ID" value="NZ_BAAARA010000008.1"/>
</dbReference>
<gene>
    <name evidence="3" type="ORF">GCM10009854_26700</name>
</gene>
<dbReference type="InterPro" id="IPR000073">
    <property type="entry name" value="AB_hydrolase_1"/>
</dbReference>
<dbReference type="SUPFAM" id="SSF53474">
    <property type="entry name" value="alpha/beta-Hydrolases"/>
    <property type="match status" value="1"/>
</dbReference>
<reference evidence="3 4" key="1">
    <citation type="journal article" date="2019" name="Int. J. Syst. Evol. Microbiol.">
        <title>The Global Catalogue of Microorganisms (GCM) 10K type strain sequencing project: providing services to taxonomists for standard genome sequencing and annotation.</title>
        <authorList>
            <consortium name="The Broad Institute Genomics Platform"/>
            <consortium name="The Broad Institute Genome Sequencing Center for Infectious Disease"/>
            <person name="Wu L."/>
            <person name="Ma J."/>
        </authorList>
    </citation>
    <scope>NUCLEOTIDE SEQUENCE [LARGE SCALE GENOMIC DNA]</scope>
    <source>
        <strain evidence="3 4">JCM 16221</strain>
    </source>
</reference>
<dbReference type="PRINTS" id="PR00412">
    <property type="entry name" value="EPOXHYDRLASE"/>
</dbReference>
<proteinExistence type="predicted"/>
<keyword evidence="3" id="KW-0378">Hydrolase</keyword>
<feature type="region of interest" description="Disordered" evidence="1">
    <location>
        <begin position="43"/>
        <end position="65"/>
    </location>
</feature>
<dbReference type="InterPro" id="IPR029058">
    <property type="entry name" value="AB_hydrolase_fold"/>
</dbReference>
<feature type="domain" description="AB hydrolase-1" evidence="2">
    <location>
        <begin position="12"/>
        <end position="262"/>
    </location>
</feature>
<evidence type="ECO:0000313" key="4">
    <source>
        <dbReference type="Proteomes" id="UP001501218"/>
    </source>
</evidence>
<comment type="caution">
    <text evidence="3">The sequence shown here is derived from an EMBL/GenBank/DDBJ whole genome shotgun (WGS) entry which is preliminary data.</text>
</comment>
<sequence>MHYIESGAGTPLVLLHAFPVDARMWNPLRVRLEDQARVIAPDQRGLGESSLDGSSAHGLATPPEERLVAETPSVDVVAADILALLDELELPRVVLGGCSMGGYVASALLRAAPQRVAGLLLIDTKAPADTDAERAKRGDVADRAEREGTAQWLSEAMLPALLGATTRENHPEIVAAVRDLIESQPTEGVAWAQRAMAQRPDCLDTLQGFEGPAMVVVGEEDTITPTAEARRMAEALPRGELVELPGSGHLPSMEAPEALAEAVRPWLSRVDV</sequence>
<dbReference type="PANTHER" id="PTHR43798:SF29">
    <property type="entry name" value="AB HYDROLASE-1 DOMAIN-CONTAINING PROTEIN"/>
    <property type="match status" value="1"/>
</dbReference>
<dbReference type="Pfam" id="PF12697">
    <property type="entry name" value="Abhydrolase_6"/>
    <property type="match status" value="1"/>
</dbReference>
<evidence type="ECO:0000313" key="3">
    <source>
        <dbReference type="EMBL" id="GAA2348094.1"/>
    </source>
</evidence>
<dbReference type="PANTHER" id="PTHR43798">
    <property type="entry name" value="MONOACYLGLYCEROL LIPASE"/>
    <property type="match status" value="1"/>
</dbReference>
<accession>A0ABN3GBR6</accession>